<evidence type="ECO:0000256" key="2">
    <source>
        <dbReference type="ARBA" id="ARBA00022741"/>
    </source>
</evidence>
<feature type="domain" description="ABC transporter" evidence="4">
    <location>
        <begin position="21"/>
        <end position="243"/>
    </location>
</feature>
<dbReference type="InterPro" id="IPR017911">
    <property type="entry name" value="MacB-like_ATP-bd"/>
</dbReference>
<dbReference type="Proteomes" id="UP000266915">
    <property type="component" value="Unassembled WGS sequence"/>
</dbReference>
<gene>
    <name evidence="5" type="ORF">EDD42_0699</name>
</gene>
<dbReference type="RefSeq" id="WP_085511868.1">
    <property type="nucleotide sequence ID" value="NZ_FXAP01000003.1"/>
</dbReference>
<dbReference type="EMBL" id="RKHL01000001">
    <property type="protein sequence ID" value="ROR80656.1"/>
    <property type="molecule type" value="Genomic_DNA"/>
</dbReference>
<dbReference type="PROSITE" id="PS50893">
    <property type="entry name" value="ABC_TRANSPORTER_2"/>
    <property type="match status" value="1"/>
</dbReference>
<keyword evidence="2" id="KW-0547">Nucleotide-binding</keyword>
<dbReference type="CDD" id="cd03255">
    <property type="entry name" value="ABC_MJ0796_LolCDE_FtsE"/>
    <property type="match status" value="1"/>
</dbReference>
<dbReference type="InterPro" id="IPR003439">
    <property type="entry name" value="ABC_transporter-like_ATP-bd"/>
</dbReference>
<dbReference type="PANTHER" id="PTHR24220:SF86">
    <property type="entry name" value="ABC TRANSPORTER ABCH.1"/>
    <property type="match status" value="1"/>
</dbReference>
<evidence type="ECO:0000313" key="6">
    <source>
        <dbReference type="Proteomes" id="UP000266915"/>
    </source>
</evidence>
<evidence type="ECO:0000256" key="3">
    <source>
        <dbReference type="ARBA" id="ARBA00022840"/>
    </source>
</evidence>
<dbReference type="InterPro" id="IPR027417">
    <property type="entry name" value="P-loop_NTPase"/>
</dbReference>
<organism evidence="5 6">
    <name type="scientific">Plantibacter flavus</name>
    <dbReference type="NCBI Taxonomy" id="150123"/>
    <lineage>
        <taxon>Bacteria</taxon>
        <taxon>Bacillati</taxon>
        <taxon>Actinomycetota</taxon>
        <taxon>Actinomycetes</taxon>
        <taxon>Micrococcales</taxon>
        <taxon>Microbacteriaceae</taxon>
        <taxon>Plantibacter</taxon>
    </lineage>
</organism>
<name>A0A3N2BZG8_9MICO</name>
<evidence type="ECO:0000313" key="5">
    <source>
        <dbReference type="EMBL" id="ROR80656.1"/>
    </source>
</evidence>
<dbReference type="SMART" id="SM00382">
    <property type="entry name" value="AAA"/>
    <property type="match status" value="1"/>
</dbReference>
<evidence type="ECO:0000259" key="4">
    <source>
        <dbReference type="PROSITE" id="PS50893"/>
    </source>
</evidence>
<dbReference type="FunFam" id="3.40.50.300:FF:000032">
    <property type="entry name" value="Export ABC transporter ATP-binding protein"/>
    <property type="match status" value="1"/>
</dbReference>
<dbReference type="InterPro" id="IPR015854">
    <property type="entry name" value="ABC_transpr_LolD-like"/>
</dbReference>
<dbReference type="InterPro" id="IPR003593">
    <property type="entry name" value="AAA+_ATPase"/>
</dbReference>
<reference evidence="5 6" key="1">
    <citation type="submission" date="2018-11" db="EMBL/GenBank/DDBJ databases">
        <title>Sequencing the genomes of 1000 actinobacteria strains.</title>
        <authorList>
            <person name="Klenk H.-P."/>
        </authorList>
    </citation>
    <scope>NUCLEOTIDE SEQUENCE [LARGE SCALE GENOMIC DNA]</scope>
    <source>
        <strain evidence="5 6">DSM 14012</strain>
    </source>
</reference>
<proteinExistence type="predicted"/>
<dbReference type="InterPro" id="IPR017871">
    <property type="entry name" value="ABC_transporter-like_CS"/>
</dbReference>
<dbReference type="GO" id="GO:0016887">
    <property type="term" value="F:ATP hydrolysis activity"/>
    <property type="evidence" value="ECO:0007669"/>
    <property type="project" value="InterPro"/>
</dbReference>
<dbReference type="PROSITE" id="PS00211">
    <property type="entry name" value="ABC_TRANSPORTER_1"/>
    <property type="match status" value="1"/>
</dbReference>
<dbReference type="PANTHER" id="PTHR24220">
    <property type="entry name" value="IMPORT ATP-BINDING PROTEIN"/>
    <property type="match status" value="1"/>
</dbReference>
<dbReference type="GO" id="GO:0098796">
    <property type="term" value="C:membrane protein complex"/>
    <property type="evidence" value="ECO:0007669"/>
    <property type="project" value="UniProtKB-ARBA"/>
</dbReference>
<dbReference type="GO" id="GO:0022857">
    <property type="term" value="F:transmembrane transporter activity"/>
    <property type="evidence" value="ECO:0007669"/>
    <property type="project" value="UniProtKB-ARBA"/>
</dbReference>
<accession>A0A3N2BZG8</accession>
<keyword evidence="6" id="KW-1185">Reference proteome</keyword>
<sequence length="243" mass="25407">MTDTTTASAAALAQPAGPPIIHLDGVTREYGEPPTLALAGVDLTIEEGEFVAIVGPSGSGKSTMLNLIGTLDRPTSGTARIAGSDAGRLSDAKLSALRAYRIGFVFQQFHLADGVTTVDNVADGLIYAGVPRAERRRRARLALERVGLGHRLDHRPSQLSGGERQRVAIARAVVGDPPLLLADEPTGNLDSVSGASIVELLHELHRGGTTIVVITHDAGLAARLPRQVAIRDGRIVDDSGRAA</sequence>
<evidence type="ECO:0000256" key="1">
    <source>
        <dbReference type="ARBA" id="ARBA00022448"/>
    </source>
</evidence>
<keyword evidence="1" id="KW-0813">Transport</keyword>
<dbReference type="AlphaFoldDB" id="A0A3N2BZG8"/>
<dbReference type="GO" id="GO:0005886">
    <property type="term" value="C:plasma membrane"/>
    <property type="evidence" value="ECO:0007669"/>
    <property type="project" value="TreeGrafter"/>
</dbReference>
<dbReference type="GO" id="GO:0005524">
    <property type="term" value="F:ATP binding"/>
    <property type="evidence" value="ECO:0007669"/>
    <property type="project" value="UniProtKB-KW"/>
</dbReference>
<dbReference type="Pfam" id="PF00005">
    <property type="entry name" value="ABC_tran"/>
    <property type="match status" value="1"/>
</dbReference>
<comment type="caution">
    <text evidence="5">The sequence shown here is derived from an EMBL/GenBank/DDBJ whole genome shotgun (WGS) entry which is preliminary data.</text>
</comment>
<protein>
    <submittedName>
        <fullName evidence="5">Putative ABC transport system ATP-binding protein</fullName>
    </submittedName>
</protein>
<dbReference type="Gene3D" id="3.40.50.300">
    <property type="entry name" value="P-loop containing nucleotide triphosphate hydrolases"/>
    <property type="match status" value="1"/>
</dbReference>
<dbReference type="SUPFAM" id="SSF52540">
    <property type="entry name" value="P-loop containing nucleoside triphosphate hydrolases"/>
    <property type="match status" value="1"/>
</dbReference>
<keyword evidence="3 5" id="KW-0067">ATP-binding</keyword>